<accession>A0A645DT13</accession>
<sequence>MITGAGIYFIRNKSAVREVHIVCYELTVEIYVKHAGRVFRVG</sequence>
<reference evidence="1" key="1">
    <citation type="submission" date="2019-08" db="EMBL/GenBank/DDBJ databases">
        <authorList>
            <person name="Kucharzyk K."/>
            <person name="Murdoch R.W."/>
            <person name="Higgins S."/>
            <person name="Loffler F."/>
        </authorList>
    </citation>
    <scope>NUCLEOTIDE SEQUENCE</scope>
</reference>
<protein>
    <submittedName>
        <fullName evidence="1">Uncharacterized protein</fullName>
    </submittedName>
</protein>
<evidence type="ECO:0000313" key="1">
    <source>
        <dbReference type="EMBL" id="MPM92634.1"/>
    </source>
</evidence>
<proteinExistence type="predicted"/>
<dbReference type="AlphaFoldDB" id="A0A645DT13"/>
<gene>
    <name evidence="1" type="ORF">SDC9_139769</name>
</gene>
<name>A0A645DT13_9ZZZZ</name>
<organism evidence="1">
    <name type="scientific">bioreactor metagenome</name>
    <dbReference type="NCBI Taxonomy" id="1076179"/>
    <lineage>
        <taxon>unclassified sequences</taxon>
        <taxon>metagenomes</taxon>
        <taxon>ecological metagenomes</taxon>
    </lineage>
</organism>
<comment type="caution">
    <text evidence="1">The sequence shown here is derived from an EMBL/GenBank/DDBJ whole genome shotgun (WGS) entry which is preliminary data.</text>
</comment>
<dbReference type="EMBL" id="VSSQ01039546">
    <property type="protein sequence ID" value="MPM92634.1"/>
    <property type="molecule type" value="Genomic_DNA"/>
</dbReference>